<keyword evidence="6" id="KW-0479">Metal-binding</keyword>
<evidence type="ECO:0000256" key="9">
    <source>
        <dbReference type="ARBA" id="ARBA00023004"/>
    </source>
</evidence>
<dbReference type="Proteomes" id="UP000294933">
    <property type="component" value="Unassembled WGS sequence"/>
</dbReference>
<dbReference type="Pfam" id="PF03188">
    <property type="entry name" value="Cytochrom_B561"/>
    <property type="match status" value="1"/>
</dbReference>
<dbReference type="InterPro" id="IPR006593">
    <property type="entry name" value="Cyt_b561/ferric_Rdtase_TM"/>
</dbReference>
<feature type="transmembrane region" description="Helical" evidence="11">
    <location>
        <begin position="182"/>
        <end position="203"/>
    </location>
</feature>
<dbReference type="AlphaFoldDB" id="A0A4Y7Q5M8"/>
<evidence type="ECO:0000256" key="4">
    <source>
        <dbReference type="ARBA" id="ARBA00022617"/>
    </source>
</evidence>
<feature type="transmembrane region" description="Helical" evidence="11">
    <location>
        <begin position="209"/>
        <end position="228"/>
    </location>
</feature>
<keyword evidence="9" id="KW-0408">Iron</keyword>
<protein>
    <recommendedName>
        <fullName evidence="12">Cytochrome b561 domain-containing protein</fullName>
    </recommendedName>
</protein>
<dbReference type="EMBL" id="ML170173">
    <property type="protein sequence ID" value="TDL22715.1"/>
    <property type="molecule type" value="Genomic_DNA"/>
</dbReference>
<organism evidence="13 14">
    <name type="scientific">Rickenella mellea</name>
    <dbReference type="NCBI Taxonomy" id="50990"/>
    <lineage>
        <taxon>Eukaryota</taxon>
        <taxon>Fungi</taxon>
        <taxon>Dikarya</taxon>
        <taxon>Basidiomycota</taxon>
        <taxon>Agaricomycotina</taxon>
        <taxon>Agaricomycetes</taxon>
        <taxon>Hymenochaetales</taxon>
        <taxon>Rickenellaceae</taxon>
        <taxon>Rickenella</taxon>
    </lineage>
</organism>
<dbReference type="PANTHER" id="PTHR15422">
    <property type="entry name" value="OS05G0565100 PROTEIN"/>
    <property type="match status" value="1"/>
</dbReference>
<sequence>MSHIEETVPLLGTTDNSTQVHANQRSTDGVLFSIGVASLLTLMISTWTIMLTNNPGNLSYFGFHPPLQSLAVLLFGAGILTLQPTSKSDPDGKRNGLRRHQIFNFGLGLPFIIAGSTLMFVNKQLHGAPHFTTWHSTFGAISFVWVIVQVIIGAASAWFGGAAFGGESNAKRVYKYHRLSGYLLLVSLLFTAGLAGIWSDWVVQHTSKVLRVAVYGIAPFFAIVAVFLRIRPHKLGV</sequence>
<evidence type="ECO:0000259" key="12">
    <source>
        <dbReference type="SMART" id="SM00665"/>
    </source>
</evidence>
<keyword evidence="10 11" id="KW-0472">Membrane</keyword>
<dbReference type="Gene3D" id="1.20.120.1770">
    <property type="match status" value="1"/>
</dbReference>
<proteinExistence type="predicted"/>
<evidence type="ECO:0000256" key="8">
    <source>
        <dbReference type="ARBA" id="ARBA00022989"/>
    </source>
</evidence>
<keyword evidence="3" id="KW-0813">Transport</keyword>
<dbReference type="SMART" id="SM00665">
    <property type="entry name" value="B561"/>
    <property type="match status" value="1"/>
</dbReference>
<evidence type="ECO:0000313" key="13">
    <source>
        <dbReference type="EMBL" id="TDL22715.1"/>
    </source>
</evidence>
<gene>
    <name evidence="13" type="ORF">BD410DRAFT_788002</name>
</gene>
<dbReference type="GO" id="GO:0046872">
    <property type="term" value="F:metal ion binding"/>
    <property type="evidence" value="ECO:0007669"/>
    <property type="project" value="UniProtKB-KW"/>
</dbReference>
<evidence type="ECO:0000256" key="10">
    <source>
        <dbReference type="ARBA" id="ARBA00023136"/>
    </source>
</evidence>
<dbReference type="GO" id="GO:0016020">
    <property type="term" value="C:membrane"/>
    <property type="evidence" value="ECO:0007669"/>
    <property type="project" value="UniProtKB-SubCell"/>
</dbReference>
<reference evidence="13 14" key="1">
    <citation type="submission" date="2018-06" db="EMBL/GenBank/DDBJ databases">
        <title>A transcriptomic atlas of mushroom development highlights an independent origin of complex multicellularity.</title>
        <authorList>
            <consortium name="DOE Joint Genome Institute"/>
            <person name="Krizsan K."/>
            <person name="Almasi E."/>
            <person name="Merenyi Z."/>
            <person name="Sahu N."/>
            <person name="Viragh M."/>
            <person name="Koszo T."/>
            <person name="Mondo S."/>
            <person name="Kiss B."/>
            <person name="Balint B."/>
            <person name="Kues U."/>
            <person name="Barry K."/>
            <person name="Hegedus J.C."/>
            <person name="Henrissat B."/>
            <person name="Johnson J."/>
            <person name="Lipzen A."/>
            <person name="Ohm R."/>
            <person name="Nagy I."/>
            <person name="Pangilinan J."/>
            <person name="Yan J."/>
            <person name="Xiong Y."/>
            <person name="Grigoriev I.V."/>
            <person name="Hibbett D.S."/>
            <person name="Nagy L.G."/>
        </authorList>
    </citation>
    <scope>NUCLEOTIDE SEQUENCE [LARGE SCALE GENOMIC DNA]</scope>
    <source>
        <strain evidence="13 14">SZMC22713</strain>
    </source>
</reference>
<feature type="transmembrane region" description="Helical" evidence="11">
    <location>
        <begin position="63"/>
        <end position="82"/>
    </location>
</feature>
<accession>A0A4Y7Q5M8</accession>
<dbReference type="PANTHER" id="PTHR15422:SF45">
    <property type="entry name" value="CYTOCHROME B561 DOMAIN-CONTAINING PROTEIN"/>
    <property type="match status" value="1"/>
</dbReference>
<evidence type="ECO:0000313" key="14">
    <source>
        <dbReference type="Proteomes" id="UP000294933"/>
    </source>
</evidence>
<feature type="transmembrane region" description="Helical" evidence="11">
    <location>
        <begin position="30"/>
        <end position="51"/>
    </location>
</feature>
<evidence type="ECO:0000256" key="7">
    <source>
        <dbReference type="ARBA" id="ARBA00022982"/>
    </source>
</evidence>
<feature type="transmembrane region" description="Helical" evidence="11">
    <location>
        <begin position="102"/>
        <end position="121"/>
    </location>
</feature>
<dbReference type="VEuPathDB" id="FungiDB:BD410DRAFT_788002"/>
<evidence type="ECO:0000256" key="11">
    <source>
        <dbReference type="SAM" id="Phobius"/>
    </source>
</evidence>
<feature type="domain" description="Cytochrome b561" evidence="12">
    <location>
        <begin position="63"/>
        <end position="196"/>
    </location>
</feature>
<evidence type="ECO:0000256" key="5">
    <source>
        <dbReference type="ARBA" id="ARBA00022692"/>
    </source>
</evidence>
<dbReference type="CDD" id="cd08761">
    <property type="entry name" value="Cyt_b561_CYB561D2_like"/>
    <property type="match status" value="1"/>
</dbReference>
<keyword evidence="8 11" id="KW-1133">Transmembrane helix</keyword>
<evidence type="ECO:0000256" key="2">
    <source>
        <dbReference type="ARBA" id="ARBA00004141"/>
    </source>
</evidence>
<keyword evidence="5 11" id="KW-0812">Transmembrane</keyword>
<dbReference type="InterPro" id="IPR045150">
    <property type="entry name" value="CYB561D1/2"/>
</dbReference>
<keyword evidence="14" id="KW-1185">Reference proteome</keyword>
<dbReference type="GO" id="GO:0140575">
    <property type="term" value="F:transmembrane monodehydroascorbate reductase activity"/>
    <property type="evidence" value="ECO:0007669"/>
    <property type="project" value="InterPro"/>
</dbReference>
<evidence type="ECO:0000256" key="6">
    <source>
        <dbReference type="ARBA" id="ARBA00022723"/>
    </source>
</evidence>
<keyword evidence="4" id="KW-0349">Heme</keyword>
<feature type="transmembrane region" description="Helical" evidence="11">
    <location>
        <begin position="141"/>
        <end position="161"/>
    </location>
</feature>
<comment type="subcellular location">
    <subcellularLocation>
        <location evidence="2">Membrane</location>
        <topology evidence="2">Multi-pass membrane protein</topology>
    </subcellularLocation>
</comment>
<name>A0A4Y7Q5M8_9AGAM</name>
<evidence type="ECO:0000256" key="1">
    <source>
        <dbReference type="ARBA" id="ARBA00001970"/>
    </source>
</evidence>
<dbReference type="OrthoDB" id="432881at2759"/>
<keyword evidence="7" id="KW-0249">Electron transport</keyword>
<comment type="cofactor">
    <cofactor evidence="1">
        <name>heme b</name>
        <dbReference type="ChEBI" id="CHEBI:60344"/>
    </cofactor>
</comment>
<evidence type="ECO:0000256" key="3">
    <source>
        <dbReference type="ARBA" id="ARBA00022448"/>
    </source>
</evidence>